<dbReference type="STRING" id="1475481.GCA_000953855_02007"/>
<feature type="chain" id="PRO_5005514964" evidence="1">
    <location>
        <begin position="33"/>
        <end position="749"/>
    </location>
</feature>
<name>A0A0K8QP46_9GAMM</name>
<accession>A0A0K8QP46</accession>
<dbReference type="Pfam" id="PF02738">
    <property type="entry name" value="MoCoBD_1"/>
    <property type="match status" value="1"/>
</dbReference>
<dbReference type="InterPro" id="IPR037165">
    <property type="entry name" value="AldOxase/xan_DH_Mopterin-bd_sf"/>
</dbReference>
<dbReference type="AlphaFoldDB" id="A0A0K8QP46"/>
<dbReference type="InterPro" id="IPR046867">
    <property type="entry name" value="AldOxase/xan_DH_MoCoBD2"/>
</dbReference>
<dbReference type="InterPro" id="IPR008274">
    <property type="entry name" value="AldOxase/xan_DH_MoCoBD1"/>
</dbReference>
<gene>
    <name evidence="3" type="ORF">MBSD_n1966</name>
</gene>
<dbReference type="SUPFAM" id="SSF56003">
    <property type="entry name" value="Molybdenum cofactor-binding domain"/>
    <property type="match status" value="2"/>
</dbReference>
<organism evidence="3">
    <name type="scientific">Mizugakiibacter sediminis</name>
    <dbReference type="NCBI Taxonomy" id="1475481"/>
    <lineage>
        <taxon>Bacteria</taxon>
        <taxon>Pseudomonadati</taxon>
        <taxon>Pseudomonadota</taxon>
        <taxon>Gammaproteobacteria</taxon>
        <taxon>Lysobacterales</taxon>
        <taxon>Rhodanobacteraceae</taxon>
        <taxon>Mizugakiibacter</taxon>
    </lineage>
</organism>
<keyword evidence="1" id="KW-0732">Signal</keyword>
<dbReference type="EMBL" id="DF970222">
    <property type="protein sequence ID" value="GAP66655.1"/>
    <property type="molecule type" value="Genomic_DNA"/>
</dbReference>
<sequence>MSATLRLSRRRFLQVLAGAAGALVVGVRFAEAQDTGTPVELLGDVYSQIGPFVRIEPDGRVIIGARTPDMGQGTRTALPRIIAEELDADWAQVTVLGLPLGVEDDGGKPRFIYGDQSAGGSTSVPQAWQDLRQAGAAARWLLVQAAARRWNVPAERLRTEAGAVIAPDGRRAGYGDLAADAARIDLPKQPLPLKNPAQYRLVGKPAGNVDAHGIVTGTLQFAIDHGFAEALVAVIARCPYLDGSLAEVDDSEALKVPGVVKVLPLPGPDPALPIGEQPLAPGVAVLAEDTWAALQGRDRLKLAWKPGKWADESTAALERQALDKLAGAPTMRARDDGDFDKFFKLGRKLQADYYVPYAAHATMEPMNCLARVEEDRAVVVAPTQTPDRAFEVVRRITGLSPAQIDIRFPRIGGGFGRRLEDDYVAEAVLLAKSVGKPVKVMWTREDDMTHDVYRPCGVHRMSAATDRRRRIIAWRHQLASASKRNGAGGADQQWKSEIHPDDLPAGLVANLRYDWYALDSGVKRGNWRAPAHVSNAFAVQSFIDEIAAALKVDPLKFRLDLLGAPRRLPYRSHGGPVLDTGRLANVLKLAAERIGWGQRRTNGHGLGIACHFTFGGYAAHAFEVSVEGERLLIHRAVCAVDVGRAINPLGVEAQMMGGTIDGLSTALNLAITVKDGQVQQKNFPDYPLARMAAMPRAVEVQIVESDADPAGAGEIGIPSVAPALANAVYAATTVRVRRLPLLPELLRLL</sequence>
<dbReference type="PANTHER" id="PTHR47495:SF3">
    <property type="entry name" value="BLR6219 PROTEIN"/>
    <property type="match status" value="1"/>
</dbReference>
<evidence type="ECO:0000313" key="4">
    <source>
        <dbReference type="Proteomes" id="UP000253740"/>
    </source>
</evidence>
<dbReference type="InterPro" id="IPR000674">
    <property type="entry name" value="Ald_Oxase/Xan_DH_a/b"/>
</dbReference>
<dbReference type="Proteomes" id="UP000253740">
    <property type="component" value="Unassembled WGS sequence"/>
</dbReference>
<dbReference type="PANTHER" id="PTHR47495">
    <property type="entry name" value="ALDEHYDE DEHYDROGENASE"/>
    <property type="match status" value="1"/>
</dbReference>
<feature type="signal peptide" evidence="1">
    <location>
        <begin position="1"/>
        <end position="32"/>
    </location>
</feature>
<dbReference type="OrthoDB" id="6177861at2"/>
<dbReference type="Gene3D" id="3.30.365.10">
    <property type="entry name" value="Aldehyde oxidase/xanthine dehydrogenase, molybdopterin binding domain"/>
    <property type="match status" value="4"/>
</dbReference>
<dbReference type="InterPro" id="IPR012368">
    <property type="entry name" value="OxRdtase_Mopterin-bd_su_IorB"/>
</dbReference>
<proteinExistence type="predicted"/>
<dbReference type="SMART" id="SM01008">
    <property type="entry name" value="Ald_Xan_dh_C"/>
    <property type="match status" value="1"/>
</dbReference>
<dbReference type="InterPro" id="IPR006311">
    <property type="entry name" value="TAT_signal"/>
</dbReference>
<dbReference type="PROSITE" id="PS51318">
    <property type="entry name" value="TAT"/>
    <property type="match status" value="1"/>
</dbReference>
<dbReference type="InterPro" id="IPR052516">
    <property type="entry name" value="N-heterocyclic_Hydroxylase"/>
</dbReference>
<dbReference type="RefSeq" id="WP_062537243.1">
    <property type="nucleotide sequence ID" value="NZ_DF970222.1"/>
</dbReference>
<evidence type="ECO:0000259" key="2">
    <source>
        <dbReference type="SMART" id="SM01008"/>
    </source>
</evidence>
<dbReference type="Gene3D" id="3.90.1170.50">
    <property type="entry name" value="Aldehyde oxidase/xanthine dehydrogenase, a/b hammerhead"/>
    <property type="match status" value="1"/>
</dbReference>
<dbReference type="PIRSF" id="PIRSF036389">
    <property type="entry name" value="IOR_B"/>
    <property type="match status" value="1"/>
</dbReference>
<feature type="domain" description="Aldehyde oxidase/xanthine dehydrogenase a/b hammerhead" evidence="2">
    <location>
        <begin position="216"/>
        <end position="308"/>
    </location>
</feature>
<evidence type="ECO:0000256" key="1">
    <source>
        <dbReference type="SAM" id="SignalP"/>
    </source>
</evidence>
<evidence type="ECO:0000313" key="3">
    <source>
        <dbReference type="EMBL" id="GAP66655.1"/>
    </source>
</evidence>
<dbReference type="GO" id="GO:0016491">
    <property type="term" value="F:oxidoreductase activity"/>
    <property type="evidence" value="ECO:0007669"/>
    <property type="project" value="InterPro"/>
</dbReference>
<reference evidence="3" key="1">
    <citation type="submission" date="2015-08" db="EMBL/GenBank/DDBJ databases">
        <title>Complete DNA Sequence of Pseudomonas syringae pv. actinidiae, the Causal Agent of Kiwifruit Canker Disease.</title>
        <authorList>
            <person name="Rikkerink E.H.A."/>
            <person name="Fineran P.C."/>
        </authorList>
    </citation>
    <scope>NUCLEOTIDE SEQUENCE</scope>
    <source>
        <strain evidence="3">SkMP5</strain>
    </source>
</reference>
<dbReference type="Pfam" id="PF20256">
    <property type="entry name" value="MoCoBD_2"/>
    <property type="match status" value="2"/>
</dbReference>
<protein>
    <submittedName>
        <fullName evidence="3">Aerobic-type carbon monoxide dehydrogenase, large subunit CoxL/CutL-like protein</fullName>
    </submittedName>
</protein>
<keyword evidence="4" id="KW-1185">Reference proteome</keyword>